<evidence type="ECO:0000256" key="1">
    <source>
        <dbReference type="SAM" id="Phobius"/>
    </source>
</evidence>
<dbReference type="RefSeq" id="WP_098061958.1">
    <property type="nucleotide sequence ID" value="NZ_PDEP01000005.1"/>
</dbReference>
<name>A0A2H3NU03_9BACT</name>
<organism evidence="2 3">
    <name type="scientific">Longimonas halophila</name>
    <dbReference type="NCBI Taxonomy" id="1469170"/>
    <lineage>
        <taxon>Bacteria</taxon>
        <taxon>Pseudomonadati</taxon>
        <taxon>Rhodothermota</taxon>
        <taxon>Rhodothermia</taxon>
        <taxon>Rhodothermales</taxon>
        <taxon>Salisaetaceae</taxon>
        <taxon>Longimonas</taxon>
    </lineage>
</organism>
<sequence>MDADTHYRQWRWQAPLGLLAVGTGASMLGHATLKKANPDTPSWAWIVAGTGSLIVLNAGLCLFGDAVKHRMHYERMHDTPGEQTA</sequence>
<evidence type="ECO:0000313" key="2">
    <source>
        <dbReference type="EMBL" id="PEN07771.1"/>
    </source>
</evidence>
<proteinExistence type="predicted"/>
<dbReference type="EMBL" id="PDEP01000005">
    <property type="protein sequence ID" value="PEN07771.1"/>
    <property type="molecule type" value="Genomic_DNA"/>
</dbReference>
<keyword evidence="1" id="KW-0472">Membrane</keyword>
<protein>
    <submittedName>
        <fullName evidence="2">Uncharacterized protein</fullName>
    </submittedName>
</protein>
<dbReference type="OrthoDB" id="1453686at2"/>
<dbReference type="AlphaFoldDB" id="A0A2H3NU03"/>
<comment type="caution">
    <text evidence="2">The sequence shown here is derived from an EMBL/GenBank/DDBJ whole genome shotgun (WGS) entry which is preliminary data.</text>
</comment>
<evidence type="ECO:0000313" key="3">
    <source>
        <dbReference type="Proteomes" id="UP000221024"/>
    </source>
</evidence>
<keyword evidence="3" id="KW-1185">Reference proteome</keyword>
<accession>A0A2H3NU03</accession>
<gene>
    <name evidence="2" type="ORF">CRI93_07240</name>
</gene>
<reference evidence="2 3" key="1">
    <citation type="submission" date="2017-10" db="EMBL/GenBank/DDBJ databases">
        <title>Draft genome of Longimonas halophila.</title>
        <authorList>
            <person name="Goh K.M."/>
            <person name="Shamsir M.S."/>
            <person name="Lim S.W."/>
        </authorList>
    </citation>
    <scope>NUCLEOTIDE SEQUENCE [LARGE SCALE GENOMIC DNA]</scope>
    <source>
        <strain evidence="2 3">KCTC 42399</strain>
    </source>
</reference>
<feature type="transmembrane region" description="Helical" evidence="1">
    <location>
        <begin position="12"/>
        <end position="31"/>
    </location>
</feature>
<keyword evidence="1" id="KW-1133">Transmembrane helix</keyword>
<keyword evidence="1" id="KW-0812">Transmembrane</keyword>
<feature type="transmembrane region" description="Helical" evidence="1">
    <location>
        <begin position="43"/>
        <end position="67"/>
    </location>
</feature>
<dbReference type="Proteomes" id="UP000221024">
    <property type="component" value="Unassembled WGS sequence"/>
</dbReference>